<dbReference type="RefSeq" id="WP_125655463.1">
    <property type="nucleotide sequence ID" value="NZ_AP019308.1"/>
</dbReference>
<name>A0A3G9JBQ0_9BACL</name>
<sequence length="119" mass="13721">MEIDVLGLRIYIIYLMITLFLGYKVAIKTYLKGESKTKSIVIGFLITLIYIIVGYILWSIFCFTSDIGFSIDTFPLIGLILGIFAFIISAIIFPVAFLLKIKRSKEERNFQEMNNEDQF</sequence>
<reference evidence="1 2" key="1">
    <citation type="submission" date="2018-11" db="EMBL/GenBank/DDBJ databases">
        <title>Complete genome sequence of Paenibacillus baekrokdamisoli strain KCTC 33723.</title>
        <authorList>
            <person name="Kang S.W."/>
            <person name="Lee K.C."/>
            <person name="Kim K.K."/>
            <person name="Kim J.S."/>
            <person name="Kim D.S."/>
            <person name="Ko S.H."/>
            <person name="Yang S.H."/>
            <person name="Lee J.S."/>
        </authorList>
    </citation>
    <scope>NUCLEOTIDE SEQUENCE [LARGE SCALE GENOMIC DNA]</scope>
    <source>
        <strain evidence="1 2">KCTC 33723</strain>
    </source>
</reference>
<evidence type="ECO:0000313" key="2">
    <source>
        <dbReference type="Proteomes" id="UP000275368"/>
    </source>
</evidence>
<gene>
    <name evidence="1" type="ORF">Back11_17740</name>
</gene>
<proteinExistence type="predicted"/>
<dbReference type="KEGG" id="pbk:Back11_17740"/>
<accession>A0A3G9JBQ0</accession>
<dbReference type="AlphaFoldDB" id="A0A3G9JBQ0"/>
<protein>
    <submittedName>
        <fullName evidence="1">Uncharacterized protein</fullName>
    </submittedName>
</protein>
<evidence type="ECO:0000313" key="1">
    <source>
        <dbReference type="EMBL" id="BBH20429.1"/>
    </source>
</evidence>
<keyword evidence="2" id="KW-1185">Reference proteome</keyword>
<dbReference type="Proteomes" id="UP000275368">
    <property type="component" value="Chromosome"/>
</dbReference>
<dbReference type="EMBL" id="AP019308">
    <property type="protein sequence ID" value="BBH20429.1"/>
    <property type="molecule type" value="Genomic_DNA"/>
</dbReference>
<organism evidence="1 2">
    <name type="scientific">Paenibacillus baekrokdamisoli</name>
    <dbReference type="NCBI Taxonomy" id="1712516"/>
    <lineage>
        <taxon>Bacteria</taxon>
        <taxon>Bacillati</taxon>
        <taxon>Bacillota</taxon>
        <taxon>Bacilli</taxon>
        <taxon>Bacillales</taxon>
        <taxon>Paenibacillaceae</taxon>
        <taxon>Paenibacillus</taxon>
    </lineage>
</organism>